<gene>
    <name evidence="1" type="ORF">AOT14_24690</name>
</gene>
<evidence type="ECO:0000313" key="1">
    <source>
        <dbReference type="EMBL" id="ALJ28831.1"/>
    </source>
</evidence>
<name>A0A0R0DUW2_9GAMM</name>
<dbReference type="RefSeq" id="WP_054666790.1">
    <property type="nucleotide sequence ID" value="NZ_CP043570.1"/>
</dbReference>
<reference evidence="1 2" key="1">
    <citation type="journal article" date="2015" name="Genome Announc.">
        <title>Complete Genome Sequencing of Stenotrophomonas acidaminiphila ZAC14D2_NAIMI4_2, a Multidrug-Resistant Strain Isolated from Sediments of a Polluted River in Mexico, Uncovers New Antibiotic Resistance Genes and a Novel Class-II Lasso Peptide Biosynthesis Gene Cluster.</title>
        <authorList>
            <person name="Vinuesa P."/>
            <person name="Ochoa-Sanchez L.E."/>
        </authorList>
    </citation>
    <scope>NUCLEOTIDE SEQUENCE [LARGE SCALE GENOMIC DNA]</scope>
    <source>
        <strain evidence="1 2">ZAC14D2_NAIMI4_2</strain>
    </source>
</reference>
<evidence type="ECO:0000313" key="2">
    <source>
        <dbReference type="Proteomes" id="UP000061010"/>
    </source>
</evidence>
<dbReference type="OrthoDB" id="6046028at2"/>
<dbReference type="Proteomes" id="UP000061010">
    <property type="component" value="Chromosome"/>
</dbReference>
<dbReference type="EMBL" id="CP012900">
    <property type="protein sequence ID" value="ALJ28831.1"/>
    <property type="molecule type" value="Genomic_DNA"/>
</dbReference>
<keyword evidence="2" id="KW-1185">Reference proteome</keyword>
<sequence length="83" mass="8840">MTTTHDTPAQSTCPECHGDNLYAHGGVNARGGYGPDLLPGASGVFASAKMRSVVCRDCGLVRFYAGNEALARITPENGWRKTR</sequence>
<protein>
    <submittedName>
        <fullName evidence="1">Uncharacterized protein</fullName>
    </submittedName>
</protein>
<organism evidence="1 2">
    <name type="scientific">Stenotrophomonas acidaminiphila</name>
    <dbReference type="NCBI Taxonomy" id="128780"/>
    <lineage>
        <taxon>Bacteria</taxon>
        <taxon>Pseudomonadati</taxon>
        <taxon>Pseudomonadota</taxon>
        <taxon>Gammaproteobacteria</taxon>
        <taxon>Lysobacterales</taxon>
        <taxon>Lysobacteraceae</taxon>
        <taxon>Stenotrophomonas</taxon>
    </lineage>
</organism>
<accession>A0A0R0DUW2</accession>
<dbReference type="AlphaFoldDB" id="A0A0R0DUW2"/>
<dbReference type="KEGG" id="sacz:AOT14_24690"/>
<dbReference type="PATRIC" id="fig|128780.6.peg.2488"/>
<proteinExistence type="predicted"/>